<dbReference type="RefSeq" id="WP_135995510.1">
    <property type="nucleotide sequence ID" value="NZ_CP071057.1"/>
</dbReference>
<evidence type="ECO:0000256" key="5">
    <source>
        <dbReference type="PIRSR" id="PIRSR617867-1"/>
    </source>
</evidence>
<keyword evidence="8" id="KW-1185">Reference proteome</keyword>
<evidence type="ECO:0000259" key="6">
    <source>
        <dbReference type="SMART" id="SM00226"/>
    </source>
</evidence>
<evidence type="ECO:0000256" key="4">
    <source>
        <dbReference type="ARBA" id="ARBA00022912"/>
    </source>
</evidence>
<dbReference type="SMART" id="SM00226">
    <property type="entry name" value="LMWPc"/>
    <property type="match status" value="1"/>
</dbReference>
<accession>A0A4S2H0A3</accession>
<dbReference type="EMBL" id="SRXW01000002">
    <property type="protein sequence ID" value="TGY88970.1"/>
    <property type="molecule type" value="Genomic_DNA"/>
</dbReference>
<dbReference type="EC" id="3.1.3.48" evidence="2"/>
<keyword evidence="4" id="KW-0904">Protein phosphatase</keyword>
<comment type="caution">
    <text evidence="7">The sequence shown here is derived from an EMBL/GenBank/DDBJ whole genome shotgun (WGS) entry which is preliminary data.</text>
</comment>
<evidence type="ECO:0000313" key="8">
    <source>
        <dbReference type="Proteomes" id="UP000308054"/>
    </source>
</evidence>
<dbReference type="InterPro" id="IPR036196">
    <property type="entry name" value="Ptyr_pPase_sf"/>
</dbReference>
<protein>
    <recommendedName>
        <fullName evidence="2">protein-tyrosine-phosphatase</fullName>
        <ecNumber evidence="2">3.1.3.48</ecNumber>
    </recommendedName>
</protein>
<dbReference type="Proteomes" id="UP000308054">
    <property type="component" value="Unassembled WGS sequence"/>
</dbReference>
<feature type="active site" evidence="5">
    <location>
        <position position="15"/>
    </location>
</feature>
<dbReference type="OrthoDB" id="9784339at2"/>
<dbReference type="PANTHER" id="PTHR11717:SF7">
    <property type="entry name" value="LOW MOLECULAR WEIGHT PHOSPHOTYROSINE PROTEIN PHOSPHATASE"/>
    <property type="match status" value="1"/>
</dbReference>
<dbReference type="InterPro" id="IPR017867">
    <property type="entry name" value="Tyr_phospatase_low_mol_wt"/>
</dbReference>
<dbReference type="GO" id="GO:0004725">
    <property type="term" value="F:protein tyrosine phosphatase activity"/>
    <property type="evidence" value="ECO:0007669"/>
    <property type="project" value="UniProtKB-EC"/>
</dbReference>
<sequence length="154" mass="17230">MVQRVLFVCTGNICRSPMAEGVAEAMARRLGKTRLEFDSAGTGDWHAGEQPDPRAIEIAKARGYDIAGQRARQVNDEDFRLFHYIVAMDNSHKRWLLNARAARQLPEKPVSLLMDWSVGQAGMEIPDPYYADAAAFERALDLIEKGVEGLVRRA</sequence>
<dbReference type="PRINTS" id="PR00719">
    <property type="entry name" value="LMWPTPASE"/>
</dbReference>
<organism evidence="7 8">
    <name type="scientific">Marinicauda algicola</name>
    <dbReference type="NCBI Taxonomy" id="2029849"/>
    <lineage>
        <taxon>Bacteria</taxon>
        <taxon>Pseudomonadati</taxon>
        <taxon>Pseudomonadota</taxon>
        <taxon>Alphaproteobacteria</taxon>
        <taxon>Maricaulales</taxon>
        <taxon>Maricaulaceae</taxon>
        <taxon>Marinicauda</taxon>
    </lineage>
</organism>
<feature type="active site" description="Nucleophile" evidence="5">
    <location>
        <position position="9"/>
    </location>
</feature>
<keyword evidence="3" id="KW-0378">Hydrolase</keyword>
<dbReference type="Pfam" id="PF01451">
    <property type="entry name" value="LMWPc"/>
    <property type="match status" value="1"/>
</dbReference>
<dbReference type="SUPFAM" id="SSF52788">
    <property type="entry name" value="Phosphotyrosine protein phosphatases I"/>
    <property type="match status" value="1"/>
</dbReference>
<dbReference type="CDD" id="cd16343">
    <property type="entry name" value="LMWPTP"/>
    <property type="match status" value="1"/>
</dbReference>
<evidence type="ECO:0000256" key="1">
    <source>
        <dbReference type="ARBA" id="ARBA00011063"/>
    </source>
</evidence>
<comment type="similarity">
    <text evidence="1">Belongs to the low molecular weight phosphotyrosine protein phosphatase family.</text>
</comment>
<name>A0A4S2H0A3_9PROT</name>
<feature type="active site" description="Proton donor" evidence="5">
    <location>
        <position position="127"/>
    </location>
</feature>
<feature type="domain" description="Phosphotyrosine protein phosphatase I" evidence="6">
    <location>
        <begin position="3"/>
        <end position="153"/>
    </location>
</feature>
<gene>
    <name evidence="7" type="ORF">E5163_07495</name>
</gene>
<dbReference type="AlphaFoldDB" id="A0A4S2H0A3"/>
<evidence type="ECO:0000256" key="2">
    <source>
        <dbReference type="ARBA" id="ARBA00013064"/>
    </source>
</evidence>
<evidence type="ECO:0000313" key="7">
    <source>
        <dbReference type="EMBL" id="TGY88970.1"/>
    </source>
</evidence>
<dbReference type="InterPro" id="IPR050438">
    <property type="entry name" value="LMW_PTPase"/>
</dbReference>
<dbReference type="PANTHER" id="PTHR11717">
    <property type="entry name" value="LOW MOLECULAR WEIGHT PROTEIN TYROSINE PHOSPHATASE"/>
    <property type="match status" value="1"/>
</dbReference>
<evidence type="ECO:0000256" key="3">
    <source>
        <dbReference type="ARBA" id="ARBA00022801"/>
    </source>
</evidence>
<dbReference type="InterPro" id="IPR023485">
    <property type="entry name" value="Ptyr_pPase"/>
</dbReference>
<dbReference type="Gene3D" id="3.40.50.2300">
    <property type="match status" value="1"/>
</dbReference>
<proteinExistence type="inferred from homology"/>
<reference evidence="7 8" key="1">
    <citation type="journal article" date="2017" name="Int. J. Syst. Evol. Microbiol.">
        <title>Marinicauda algicola sp. nov., isolated from a marine red alga Rhodosorus marinus.</title>
        <authorList>
            <person name="Jeong S.E."/>
            <person name="Jeon S.H."/>
            <person name="Chun B.H."/>
            <person name="Kim D.W."/>
            <person name="Jeon C.O."/>
        </authorList>
    </citation>
    <scope>NUCLEOTIDE SEQUENCE [LARGE SCALE GENOMIC DNA]</scope>
    <source>
        <strain evidence="7 8">JCM 31718</strain>
    </source>
</reference>